<evidence type="ECO:0000313" key="3">
    <source>
        <dbReference type="Proteomes" id="UP001168972"/>
    </source>
</evidence>
<sequence length="180" mass="20536">MGWSKRENGKQYGSLNGYGAIIGYFSGKVLDLATLNCACKVCESEILLDAHDLGIFAADNDSSSICAIRKKGTHYIVKFNDFNHTKKGVTNYLYHINGNEDLLKELKKDAKDYLRKCFAYAVSQNIGDIEKLKQILQNKPNHVFNIHDNCGEWCKYKDNQENSKSYKSLIGFKVLNYFRN</sequence>
<reference evidence="2" key="1">
    <citation type="journal article" date="2023" name="bioRxiv">
        <title>Scaffold-level genome assemblies of two parasitoid biocontrol wasps reveal the parthenogenesis mechanism and an associated novel virus.</title>
        <authorList>
            <person name="Inwood S."/>
            <person name="Skelly J."/>
            <person name="Guhlin J."/>
            <person name="Harrop T."/>
            <person name="Goldson S."/>
            <person name="Dearden P."/>
        </authorList>
    </citation>
    <scope>NUCLEOTIDE SEQUENCE</scope>
    <source>
        <strain evidence="2">Lincoln</strain>
        <tissue evidence="2">Whole body</tissue>
    </source>
</reference>
<feature type="domain" description="Mutator-like transposase" evidence="1">
    <location>
        <begin position="56"/>
        <end position="154"/>
    </location>
</feature>
<dbReference type="AlphaFoldDB" id="A0AA39FSN1"/>
<protein>
    <recommendedName>
        <fullName evidence="1">Mutator-like transposase domain-containing protein</fullName>
    </recommendedName>
</protein>
<comment type="caution">
    <text evidence="2">The sequence shown here is derived from an EMBL/GenBank/DDBJ whole genome shotgun (WGS) entry which is preliminary data.</text>
</comment>
<accession>A0AA39FSN1</accession>
<gene>
    <name evidence="2" type="ORF">PV327_008736</name>
</gene>
<proteinExistence type="predicted"/>
<dbReference type="InterPro" id="IPR049012">
    <property type="entry name" value="Mutator_transp_dom"/>
</dbReference>
<dbReference type="Pfam" id="PF20700">
    <property type="entry name" value="Mutator"/>
    <property type="match status" value="1"/>
</dbReference>
<organism evidence="2 3">
    <name type="scientific">Microctonus hyperodae</name>
    <name type="common">Parasitoid wasp</name>
    <dbReference type="NCBI Taxonomy" id="165561"/>
    <lineage>
        <taxon>Eukaryota</taxon>
        <taxon>Metazoa</taxon>
        <taxon>Ecdysozoa</taxon>
        <taxon>Arthropoda</taxon>
        <taxon>Hexapoda</taxon>
        <taxon>Insecta</taxon>
        <taxon>Pterygota</taxon>
        <taxon>Neoptera</taxon>
        <taxon>Endopterygota</taxon>
        <taxon>Hymenoptera</taxon>
        <taxon>Apocrita</taxon>
        <taxon>Ichneumonoidea</taxon>
        <taxon>Braconidae</taxon>
        <taxon>Euphorinae</taxon>
        <taxon>Microctonus</taxon>
    </lineage>
</organism>
<dbReference type="Proteomes" id="UP001168972">
    <property type="component" value="Unassembled WGS sequence"/>
</dbReference>
<keyword evidence="3" id="KW-1185">Reference proteome</keyword>
<evidence type="ECO:0000259" key="1">
    <source>
        <dbReference type="Pfam" id="PF20700"/>
    </source>
</evidence>
<evidence type="ECO:0000313" key="2">
    <source>
        <dbReference type="EMBL" id="KAK0174948.1"/>
    </source>
</evidence>
<reference evidence="2" key="2">
    <citation type="submission" date="2023-03" db="EMBL/GenBank/DDBJ databases">
        <authorList>
            <person name="Inwood S.N."/>
            <person name="Skelly J.G."/>
            <person name="Guhlin J."/>
            <person name="Harrop T.W.R."/>
            <person name="Goldson S.G."/>
            <person name="Dearden P.K."/>
        </authorList>
    </citation>
    <scope>NUCLEOTIDE SEQUENCE</scope>
    <source>
        <strain evidence="2">Lincoln</strain>
        <tissue evidence="2">Whole body</tissue>
    </source>
</reference>
<name>A0AA39FSN1_MICHY</name>
<dbReference type="EMBL" id="JAQQBR010000005">
    <property type="protein sequence ID" value="KAK0174948.1"/>
    <property type="molecule type" value="Genomic_DNA"/>
</dbReference>